<dbReference type="PANTHER" id="PTHR37806:SF1">
    <property type="entry name" value="PEPTIDASE C39-LIKE DOMAIN-CONTAINING PROTEIN"/>
    <property type="match status" value="1"/>
</dbReference>
<dbReference type="Pfam" id="PF13529">
    <property type="entry name" value="Peptidase_C39_2"/>
    <property type="match status" value="1"/>
</dbReference>
<comment type="caution">
    <text evidence="2">The sequence shown here is derived from an EMBL/GenBank/DDBJ whole genome shotgun (WGS) entry which is preliminary data.</text>
</comment>
<accession>A0A8T5V108</accession>
<evidence type="ECO:0000259" key="1">
    <source>
        <dbReference type="PROSITE" id="PS50990"/>
    </source>
</evidence>
<sequence length="236" mass="25944">MNLKFKILVLTILIIFIPLSVYSAVLNDNSSNITNSTNNVSILENNNLSQNSTKLLDVPNVKQPNNYSSGPASLEAVLDYYGTDVMVDELINITNTTPENGTLPRNIAQTAQSLGVNAEIKDNMTLKDLQQNMDQGIPVIVNLPALNATNISNQNGTVSPLYWHYMVVIGIDNENVYMEDPAILGSRGYLTNQEFLDRWNYTYQDPSSGNNITAYRSGIVITGGTPVVFPLIVKIS</sequence>
<dbReference type="PANTHER" id="PTHR37806">
    <property type="entry name" value="LMO0724 PROTEIN"/>
    <property type="match status" value="1"/>
</dbReference>
<proteinExistence type="predicted"/>
<organism evidence="2 3">
    <name type="scientific">Methanobacterium spitsbergense</name>
    <dbReference type="NCBI Taxonomy" id="2874285"/>
    <lineage>
        <taxon>Archaea</taxon>
        <taxon>Methanobacteriati</taxon>
        <taxon>Methanobacteriota</taxon>
        <taxon>Methanomada group</taxon>
        <taxon>Methanobacteria</taxon>
        <taxon>Methanobacteriales</taxon>
        <taxon>Methanobacteriaceae</taxon>
        <taxon>Methanobacterium</taxon>
    </lineage>
</organism>
<protein>
    <submittedName>
        <fullName evidence="2">C39 family peptidase</fullName>
    </submittedName>
</protein>
<feature type="domain" description="Peptidase C39" evidence="1">
    <location>
        <begin position="63"/>
        <end position="206"/>
    </location>
</feature>
<dbReference type="PROSITE" id="PS50990">
    <property type="entry name" value="PEPTIDASE_C39"/>
    <property type="match status" value="1"/>
</dbReference>
<dbReference type="Proteomes" id="UP000825933">
    <property type="component" value="Unassembled WGS sequence"/>
</dbReference>
<dbReference type="GO" id="GO:0006508">
    <property type="term" value="P:proteolysis"/>
    <property type="evidence" value="ECO:0007669"/>
    <property type="project" value="InterPro"/>
</dbReference>
<keyword evidence="3" id="KW-1185">Reference proteome</keyword>
<evidence type="ECO:0000313" key="3">
    <source>
        <dbReference type="Proteomes" id="UP000825933"/>
    </source>
</evidence>
<dbReference type="EMBL" id="JAIOUQ010000014">
    <property type="protein sequence ID" value="MBZ2166713.1"/>
    <property type="molecule type" value="Genomic_DNA"/>
</dbReference>
<gene>
    <name evidence="2" type="ORF">K8N75_11765</name>
</gene>
<dbReference type="RefSeq" id="WP_223792257.1">
    <property type="nucleotide sequence ID" value="NZ_JAIOUQ010000014.1"/>
</dbReference>
<dbReference type="GO" id="GO:0016020">
    <property type="term" value="C:membrane"/>
    <property type="evidence" value="ECO:0007669"/>
    <property type="project" value="InterPro"/>
</dbReference>
<evidence type="ECO:0000313" key="2">
    <source>
        <dbReference type="EMBL" id="MBZ2166713.1"/>
    </source>
</evidence>
<dbReference type="GO" id="GO:0005524">
    <property type="term" value="F:ATP binding"/>
    <property type="evidence" value="ECO:0007669"/>
    <property type="project" value="InterPro"/>
</dbReference>
<dbReference type="Gene3D" id="3.90.70.10">
    <property type="entry name" value="Cysteine proteinases"/>
    <property type="match status" value="1"/>
</dbReference>
<dbReference type="GO" id="GO:0008233">
    <property type="term" value="F:peptidase activity"/>
    <property type="evidence" value="ECO:0007669"/>
    <property type="project" value="InterPro"/>
</dbReference>
<reference evidence="3" key="1">
    <citation type="journal article" date="2022" name="Microbiol. Resour. Announc.">
        <title>Draft Genome Sequence of a Methanogenic Archaeon from West Spitsbergen Permafrost.</title>
        <authorList>
            <person name="Trubitsyn V."/>
            <person name="Rivkina E."/>
            <person name="Shcherbakova V."/>
        </authorList>
    </citation>
    <scope>NUCLEOTIDE SEQUENCE [LARGE SCALE GENOMIC DNA]</scope>
    <source>
        <strain evidence="3">VT</strain>
    </source>
</reference>
<dbReference type="InterPro" id="IPR039564">
    <property type="entry name" value="Peptidase_C39-like"/>
</dbReference>
<dbReference type="AlphaFoldDB" id="A0A8T5V108"/>
<name>A0A8T5V108_9EURY</name>
<dbReference type="InterPro" id="IPR005074">
    <property type="entry name" value="Peptidase_C39"/>
</dbReference>